<dbReference type="GO" id="GO:0005829">
    <property type="term" value="C:cytosol"/>
    <property type="evidence" value="ECO:0007669"/>
    <property type="project" value="TreeGrafter"/>
</dbReference>
<dbReference type="InterPro" id="IPR013780">
    <property type="entry name" value="Glyco_hydro_b"/>
</dbReference>
<dbReference type="Pfam" id="PF02922">
    <property type="entry name" value="CBM_48"/>
    <property type="match status" value="1"/>
</dbReference>
<evidence type="ECO:0000256" key="4">
    <source>
        <dbReference type="ARBA" id="ARBA00009000"/>
    </source>
</evidence>
<comment type="function">
    <text evidence="2 10">Catalyzes the formation of the alpha-1,6-glucosidic linkages in glycogen by scission of a 1,4-alpha-linked oligosaccharide from growing alpha-1,4-glucan chains and the subsequent attachment of the oligosaccharide to the alpha-1,6 position.</text>
</comment>
<sequence>MERTASKVGKAPASWRASDAEVAAVAAARHADPFAILGPHRQEGATVVRAFVPGAERLELIDVTGKAFAEIARTHDDGFFEGLIEGDLPAYRLRATRGTESWEQGDAYRFGPVLGPLDDHLMGEGAHRRLWDKLGAHPITHEGADGVAFAVWAPNARRVAVVGDFNRWDGRRHPMRKRVDSGVWEIFIPELGEGEGYKYEIIGPGGELLPLKADPVGFGSELRPGTASVVERIDTLPEVRAGYSAAGDLRRQPMSIYEVHLGSWQRRPDGRFNSYDDIADRLIPYVAEMGFTHIELLPISEHPLDDSWGYQPIGMFAPSRRFGEPAGFARLVQRAHEAGIGVLLDWVPAHFPCDVHGLSRFDGTHLYEHPDPRRGFHPDWGTAIYDFGRREVVNYLIANALYWLEIFGIDGLRVDAVASMLYLDYSREAGQWIPNSEGGRENREAESFLRELNTILYGAFPDRFTVAEESTAWPGVSAPVHGGGLGFGFKWNMGWMNDTLDYMAREPVHRRFHHHQLTFGLHYAFSENFILPLSHDEVVHGKKSIVGRMPGDLWQKFANARAYYGFMWGHPGKKLLFMGQEFGQLKEWAFGTELDWHVLADPLHSGLKNAVAALNRLHRTEPALHRRDADPEGFRWIVADDADQSVIAWLRFGDEGDAPVAVISNMTPVPRPGYRIGLPTAGRWIEIFNSDAHEYGGSGIGNLGAVDATEQPAHGFPASVELVLPPLSTLYLKLGE</sequence>
<keyword evidence="9 10" id="KW-0119">Carbohydrate metabolism</keyword>
<protein>
    <recommendedName>
        <fullName evidence="10">1,4-alpha-glucan branching enzyme GlgB</fullName>
        <ecNumber evidence="10">2.4.1.18</ecNumber>
    </recommendedName>
    <alternativeName>
        <fullName evidence="10">1,4-alpha-D-glucan:1,4-alpha-D-glucan 6-glucosyl-transferase</fullName>
    </alternativeName>
    <alternativeName>
        <fullName evidence="10">Alpha-(1-&gt;4)-glucan branching enzyme</fullName>
    </alternativeName>
    <alternativeName>
        <fullName evidence="10">Glycogen branching enzyme</fullName>
        <shortName evidence="10">BE</shortName>
    </alternativeName>
</protein>
<dbReference type="HAMAP" id="MF_00685">
    <property type="entry name" value="GlgB"/>
    <property type="match status" value="1"/>
</dbReference>
<keyword evidence="5 10" id="KW-0321">Glycogen metabolism</keyword>
<evidence type="ECO:0000256" key="10">
    <source>
        <dbReference type="HAMAP-Rule" id="MF_00685"/>
    </source>
</evidence>
<dbReference type="FunFam" id="2.60.40.10:FF:000169">
    <property type="entry name" value="1,4-alpha-glucan branching enzyme GlgB"/>
    <property type="match status" value="1"/>
</dbReference>
<dbReference type="InterPro" id="IPR006047">
    <property type="entry name" value="GH13_cat_dom"/>
</dbReference>
<dbReference type="InterPro" id="IPR006407">
    <property type="entry name" value="GlgB"/>
</dbReference>
<evidence type="ECO:0000313" key="14">
    <source>
        <dbReference type="Proteomes" id="UP000241167"/>
    </source>
</evidence>
<evidence type="ECO:0000256" key="9">
    <source>
        <dbReference type="ARBA" id="ARBA00023277"/>
    </source>
</evidence>
<feature type="active site" description="Proton donor" evidence="10 11">
    <location>
        <position position="468"/>
    </location>
</feature>
<feature type="active site" description="Nucleophile" evidence="10 11">
    <location>
        <position position="415"/>
    </location>
</feature>
<dbReference type="GO" id="GO:0004553">
    <property type="term" value="F:hydrolase activity, hydrolyzing O-glycosyl compounds"/>
    <property type="evidence" value="ECO:0007669"/>
    <property type="project" value="InterPro"/>
</dbReference>
<dbReference type="AlphaFoldDB" id="A0A2P7QMG0"/>
<dbReference type="InterPro" id="IPR017853">
    <property type="entry name" value="GH"/>
</dbReference>
<dbReference type="OrthoDB" id="9800174at2"/>
<keyword evidence="7 10" id="KW-0808">Transferase</keyword>
<dbReference type="InterPro" id="IPR014756">
    <property type="entry name" value="Ig_E-set"/>
</dbReference>
<dbReference type="NCBIfam" id="TIGR01515">
    <property type="entry name" value="branching_enzym"/>
    <property type="match status" value="1"/>
</dbReference>
<dbReference type="Proteomes" id="UP000241167">
    <property type="component" value="Unassembled WGS sequence"/>
</dbReference>
<comment type="subunit">
    <text evidence="10">Monomer.</text>
</comment>
<evidence type="ECO:0000256" key="6">
    <source>
        <dbReference type="ARBA" id="ARBA00022676"/>
    </source>
</evidence>
<dbReference type="Pfam" id="PF02806">
    <property type="entry name" value="Alpha-amylase_C"/>
    <property type="match status" value="1"/>
</dbReference>
<name>A0A2P7QMG0_9SPHN</name>
<keyword evidence="6 10" id="KW-0328">Glycosyltransferase</keyword>
<dbReference type="GO" id="GO:0043169">
    <property type="term" value="F:cation binding"/>
    <property type="evidence" value="ECO:0007669"/>
    <property type="project" value="InterPro"/>
</dbReference>
<dbReference type="InterPro" id="IPR054169">
    <property type="entry name" value="GlgB_N"/>
</dbReference>
<dbReference type="SUPFAM" id="SSF51445">
    <property type="entry name" value="(Trans)glycosidases"/>
    <property type="match status" value="1"/>
</dbReference>
<comment type="pathway">
    <text evidence="3 10">Glycan biosynthesis; glycogen biosynthesis.</text>
</comment>
<evidence type="ECO:0000259" key="12">
    <source>
        <dbReference type="SMART" id="SM00642"/>
    </source>
</evidence>
<comment type="similarity">
    <text evidence="4 10">Belongs to the glycosyl hydrolase 13 family. GlgB subfamily.</text>
</comment>
<evidence type="ECO:0000256" key="2">
    <source>
        <dbReference type="ARBA" id="ARBA00002953"/>
    </source>
</evidence>
<dbReference type="InterPro" id="IPR037439">
    <property type="entry name" value="Branching_enzy"/>
</dbReference>
<evidence type="ECO:0000313" key="13">
    <source>
        <dbReference type="EMBL" id="PSJ39141.1"/>
    </source>
</evidence>
<dbReference type="InterPro" id="IPR006048">
    <property type="entry name" value="A-amylase/branching_C"/>
</dbReference>
<evidence type="ECO:0000256" key="1">
    <source>
        <dbReference type="ARBA" id="ARBA00000826"/>
    </source>
</evidence>
<dbReference type="InterPro" id="IPR004193">
    <property type="entry name" value="Glyco_hydro_13_N"/>
</dbReference>
<comment type="catalytic activity">
    <reaction evidence="1 10">
        <text>Transfers a segment of a (1-&gt;4)-alpha-D-glucan chain to a primary hydroxy group in a similar glucan chain.</text>
        <dbReference type="EC" id="2.4.1.18"/>
    </reaction>
</comment>
<dbReference type="FunFam" id="2.60.40.1180:FF:000002">
    <property type="entry name" value="1,4-alpha-glucan branching enzyme GlgB"/>
    <property type="match status" value="1"/>
</dbReference>
<dbReference type="PANTHER" id="PTHR43651:SF3">
    <property type="entry name" value="1,4-ALPHA-GLUCAN-BRANCHING ENZYME"/>
    <property type="match status" value="1"/>
</dbReference>
<dbReference type="NCBIfam" id="NF003811">
    <property type="entry name" value="PRK05402.1"/>
    <property type="match status" value="1"/>
</dbReference>
<evidence type="ECO:0000256" key="11">
    <source>
        <dbReference type="PIRSR" id="PIRSR000463-1"/>
    </source>
</evidence>
<dbReference type="Gene3D" id="3.20.20.80">
    <property type="entry name" value="Glycosidases"/>
    <property type="match status" value="1"/>
</dbReference>
<dbReference type="InterPro" id="IPR013783">
    <property type="entry name" value="Ig-like_fold"/>
</dbReference>
<dbReference type="GO" id="GO:0005978">
    <property type="term" value="P:glycogen biosynthetic process"/>
    <property type="evidence" value="ECO:0007669"/>
    <property type="project" value="UniProtKB-UniRule"/>
</dbReference>
<dbReference type="PIRSF" id="PIRSF000463">
    <property type="entry name" value="GlgB"/>
    <property type="match status" value="1"/>
</dbReference>
<keyword evidence="14" id="KW-1185">Reference proteome</keyword>
<comment type="caution">
    <text evidence="13">The sequence shown here is derived from an EMBL/GenBank/DDBJ whole genome shotgun (WGS) entry which is preliminary data.</text>
</comment>
<dbReference type="SUPFAM" id="SSF51011">
    <property type="entry name" value="Glycosyl hydrolase domain"/>
    <property type="match status" value="1"/>
</dbReference>
<dbReference type="CDD" id="cd02855">
    <property type="entry name" value="E_set_GBE_prok_N"/>
    <property type="match status" value="1"/>
</dbReference>
<keyword evidence="8 10" id="KW-0320">Glycogen biosynthesis</keyword>
<dbReference type="GO" id="GO:0003844">
    <property type="term" value="F:1,4-alpha-glucan branching enzyme activity"/>
    <property type="evidence" value="ECO:0007669"/>
    <property type="project" value="UniProtKB-UniRule"/>
</dbReference>
<gene>
    <name evidence="10" type="primary">glgB</name>
    <name evidence="13" type="ORF">C7I55_17430</name>
</gene>
<evidence type="ECO:0000256" key="8">
    <source>
        <dbReference type="ARBA" id="ARBA00023056"/>
    </source>
</evidence>
<dbReference type="EMBL" id="PXYI01000005">
    <property type="protein sequence ID" value="PSJ39141.1"/>
    <property type="molecule type" value="Genomic_DNA"/>
</dbReference>
<organism evidence="13 14">
    <name type="scientific">Allosphingosinicella deserti</name>
    <dbReference type="NCBI Taxonomy" id="2116704"/>
    <lineage>
        <taxon>Bacteria</taxon>
        <taxon>Pseudomonadati</taxon>
        <taxon>Pseudomonadota</taxon>
        <taxon>Alphaproteobacteria</taxon>
        <taxon>Sphingomonadales</taxon>
        <taxon>Sphingomonadaceae</taxon>
        <taxon>Allosphingosinicella</taxon>
    </lineage>
</organism>
<dbReference type="InterPro" id="IPR044143">
    <property type="entry name" value="GlgB_N_E_set_prok"/>
</dbReference>
<dbReference type="Pfam" id="PF22019">
    <property type="entry name" value="GlgB_N"/>
    <property type="match status" value="1"/>
</dbReference>
<reference evidence="13 14" key="1">
    <citation type="submission" date="2018-03" db="EMBL/GenBank/DDBJ databases">
        <title>The draft genome of Sphingosinicella sp. GL-C-18.</title>
        <authorList>
            <person name="Liu L."/>
            <person name="Li L."/>
            <person name="Liang L."/>
            <person name="Zhang X."/>
            <person name="Wang T."/>
        </authorList>
    </citation>
    <scope>NUCLEOTIDE SEQUENCE [LARGE SCALE GENOMIC DNA]</scope>
    <source>
        <strain evidence="13 14">GL-C-18</strain>
    </source>
</reference>
<dbReference type="Gene3D" id="2.60.40.1180">
    <property type="entry name" value="Golgi alpha-mannosidase II"/>
    <property type="match status" value="1"/>
</dbReference>
<dbReference type="EC" id="2.4.1.18" evidence="10"/>
<evidence type="ECO:0000256" key="5">
    <source>
        <dbReference type="ARBA" id="ARBA00022600"/>
    </source>
</evidence>
<dbReference type="NCBIfam" id="NF008967">
    <property type="entry name" value="PRK12313.1"/>
    <property type="match status" value="1"/>
</dbReference>
<dbReference type="Gene3D" id="2.60.40.10">
    <property type="entry name" value="Immunoglobulins"/>
    <property type="match status" value="1"/>
</dbReference>
<dbReference type="CDD" id="cd11322">
    <property type="entry name" value="AmyAc_Glg_BE"/>
    <property type="match status" value="1"/>
</dbReference>
<proteinExistence type="inferred from homology"/>
<dbReference type="UniPathway" id="UPA00164"/>
<evidence type="ECO:0000256" key="3">
    <source>
        <dbReference type="ARBA" id="ARBA00004964"/>
    </source>
</evidence>
<dbReference type="PANTHER" id="PTHR43651">
    <property type="entry name" value="1,4-ALPHA-GLUCAN-BRANCHING ENZYME"/>
    <property type="match status" value="1"/>
</dbReference>
<dbReference type="Pfam" id="PF00128">
    <property type="entry name" value="Alpha-amylase"/>
    <property type="match status" value="1"/>
</dbReference>
<evidence type="ECO:0000256" key="7">
    <source>
        <dbReference type="ARBA" id="ARBA00022679"/>
    </source>
</evidence>
<dbReference type="SUPFAM" id="SSF81296">
    <property type="entry name" value="E set domains"/>
    <property type="match status" value="2"/>
</dbReference>
<accession>A0A2P7QMG0</accession>
<dbReference type="FunFam" id="3.20.20.80:FF:000003">
    <property type="entry name" value="1,4-alpha-glucan branching enzyme GlgB"/>
    <property type="match status" value="1"/>
</dbReference>
<feature type="domain" description="Glycosyl hydrolase family 13 catalytic" evidence="12">
    <location>
        <begin position="258"/>
        <end position="618"/>
    </location>
</feature>
<dbReference type="SMART" id="SM00642">
    <property type="entry name" value="Aamy"/>
    <property type="match status" value="1"/>
</dbReference>